<organism evidence="2 3">
    <name type="scientific">Sphingobacterium populi</name>
    <dbReference type="NCBI Taxonomy" id="1812824"/>
    <lineage>
        <taxon>Bacteria</taxon>
        <taxon>Pseudomonadati</taxon>
        <taxon>Bacteroidota</taxon>
        <taxon>Sphingobacteriia</taxon>
        <taxon>Sphingobacteriales</taxon>
        <taxon>Sphingobacteriaceae</taxon>
        <taxon>Sphingobacterium</taxon>
    </lineage>
</organism>
<evidence type="ECO:0000313" key="2">
    <source>
        <dbReference type="EMBL" id="MFD2742055.1"/>
    </source>
</evidence>
<evidence type="ECO:0000259" key="1">
    <source>
        <dbReference type="Pfam" id="PF16314"/>
    </source>
</evidence>
<reference evidence="3" key="1">
    <citation type="journal article" date="2019" name="Int. J. Syst. Evol. Microbiol.">
        <title>The Global Catalogue of Microorganisms (GCM) 10K type strain sequencing project: providing services to taxonomists for standard genome sequencing and annotation.</title>
        <authorList>
            <consortium name="The Broad Institute Genomics Platform"/>
            <consortium name="The Broad Institute Genome Sequencing Center for Infectious Disease"/>
            <person name="Wu L."/>
            <person name="Ma J."/>
        </authorList>
    </citation>
    <scope>NUCLEOTIDE SEQUENCE [LARGE SCALE GENOMIC DNA]</scope>
    <source>
        <strain evidence="3">KCTC 42247</strain>
    </source>
</reference>
<proteinExistence type="predicted"/>
<sequence>MAYINKRPLRSLGYDFVPKEYLPAGQDEYYLRFQQNPVASDQFRHLTAAEIDRLTALGNESSNWGDVLVSKAGFIPEQIRHSKFYGLVRIGKMDEIYVEYRDLRLASGIYHSQIISSDIGDYCAIHHVRYMAHYIVGKEVILTNIDEMETSSNAKFGNGVLKDGDDPESRIYLELCNENGGRSVLPFNGMQAGDVYLWTRHRDDADFQRRLHEITDLQFSSKRGYYSMIGERTVIKNCHTIKNVQIGSDAYIKGVNKIKNVTVNSISSAYTQIGEGCELVNGIVGYGCRIFYGVKAVRFILSSFSQLKYGARLINSFLGDNSTISCCEVLNSLLFPAHEQHHNNSFLCASLIMGQSNMAAGATVGSNHNSRAADGELMAGRGFWPGLCVSLKHNSRFASYSLIVKGDFLHELDIRIPFSLISNDVHQDRLVIIPGYWFMYNMYALMRNTSKFTARDNRKLKNQHLEYDVIAPDTVNEMFNTFSEIENAVGLLGDEALQALKDPAAGFPYEVLLKNVENSRRNVVLKKPKEVYHLFQRMIRYYAATQLLAYTESNSLDDLWQLLQSEPLQRKTFTNVGNQLIPDQDLQALISDIKAGTLNSWLEIHQRYHQLSSSYLHEKVLHSMASLQELTGVQAANWDAAFVQGLLQEALETKRWIRDEIERTRAKDYESEFRKMLYDSDEEMETVVGKLSDNSFILSQNKELATFEVRIATLLESLAPTA</sequence>
<evidence type="ECO:0000313" key="3">
    <source>
        <dbReference type="Proteomes" id="UP001597418"/>
    </source>
</evidence>
<keyword evidence="3" id="KW-1185">Reference proteome</keyword>
<feature type="domain" description="DUF4954" evidence="1">
    <location>
        <begin position="43"/>
        <end position="485"/>
    </location>
</feature>
<protein>
    <submittedName>
        <fullName evidence="2">DUF4954 family protein</fullName>
    </submittedName>
</protein>
<name>A0ABW5U8Y5_9SPHI</name>
<dbReference type="EMBL" id="JBHUMB010000005">
    <property type="protein sequence ID" value="MFD2742055.1"/>
    <property type="molecule type" value="Genomic_DNA"/>
</dbReference>
<accession>A0ABW5U8Y5</accession>
<dbReference type="Gene3D" id="2.160.10.10">
    <property type="entry name" value="Hexapeptide repeat proteins"/>
    <property type="match status" value="1"/>
</dbReference>
<dbReference type="SUPFAM" id="SSF51161">
    <property type="entry name" value="Trimeric LpxA-like enzymes"/>
    <property type="match status" value="1"/>
</dbReference>
<gene>
    <name evidence="2" type="ORF">ACFSQ6_01455</name>
</gene>
<dbReference type="Pfam" id="PF16314">
    <property type="entry name" value="DUF4954"/>
    <property type="match status" value="1"/>
</dbReference>
<dbReference type="Proteomes" id="UP001597418">
    <property type="component" value="Unassembled WGS sequence"/>
</dbReference>
<comment type="caution">
    <text evidence="2">The sequence shown here is derived from an EMBL/GenBank/DDBJ whole genome shotgun (WGS) entry which is preliminary data.</text>
</comment>
<dbReference type="InterPro" id="IPR032533">
    <property type="entry name" value="DUF4954"/>
</dbReference>
<dbReference type="InterPro" id="IPR011004">
    <property type="entry name" value="Trimer_LpxA-like_sf"/>
</dbReference>
<dbReference type="RefSeq" id="WP_066753395.1">
    <property type="nucleotide sequence ID" value="NZ_JBHUMB010000005.1"/>
</dbReference>